<accession>A0A7W9GY94</accession>
<dbReference type="InterPro" id="IPR006558">
    <property type="entry name" value="LamG-like"/>
</dbReference>
<keyword evidence="5 11" id="KW-0732">Signal</keyword>
<dbReference type="SUPFAM" id="SSF50939">
    <property type="entry name" value="Sialidases"/>
    <property type="match status" value="1"/>
</dbReference>
<dbReference type="PANTHER" id="PTHR10628">
    <property type="entry name" value="SIALIDASE"/>
    <property type="match status" value="1"/>
</dbReference>
<comment type="catalytic activity">
    <reaction evidence="1">
        <text>Hydrolysis of alpha-(2-&gt;3)-, alpha-(2-&gt;6)-, alpha-(2-&gt;8)- glycosidic linkages of terminal sialic acid residues in oligosaccharides, glycoproteins, glycolipids, colominic acid and synthetic substrates.</text>
        <dbReference type="EC" id="3.2.1.18"/>
    </reaction>
</comment>
<evidence type="ECO:0000256" key="4">
    <source>
        <dbReference type="ARBA" id="ARBA00012733"/>
    </source>
</evidence>
<dbReference type="InterPro" id="IPR008979">
    <property type="entry name" value="Galactose-bd-like_sf"/>
</dbReference>
<keyword evidence="6" id="KW-1015">Disulfide bond</keyword>
<dbReference type="InterPro" id="IPR003961">
    <property type="entry name" value="FN3_dom"/>
</dbReference>
<evidence type="ECO:0000259" key="13">
    <source>
        <dbReference type="PROSITE" id="PS50853"/>
    </source>
</evidence>
<dbReference type="Pfam" id="PF25275">
    <property type="entry name" value="Golvesin_C"/>
    <property type="match status" value="1"/>
</dbReference>
<dbReference type="Gene3D" id="2.60.120.260">
    <property type="entry name" value="Galactose-binding domain-like"/>
    <property type="match status" value="1"/>
</dbReference>
<dbReference type="GO" id="GO:0006689">
    <property type="term" value="P:ganglioside catabolic process"/>
    <property type="evidence" value="ECO:0007669"/>
    <property type="project" value="TreeGrafter"/>
</dbReference>
<evidence type="ECO:0000313" key="15">
    <source>
        <dbReference type="Proteomes" id="UP000542813"/>
    </source>
</evidence>
<dbReference type="CDD" id="cd00063">
    <property type="entry name" value="FN3"/>
    <property type="match status" value="1"/>
</dbReference>
<evidence type="ECO:0000256" key="7">
    <source>
        <dbReference type="ARBA" id="ARBA00023273"/>
    </source>
</evidence>
<dbReference type="Proteomes" id="UP000542813">
    <property type="component" value="Unassembled WGS sequence"/>
</dbReference>
<evidence type="ECO:0000256" key="8">
    <source>
        <dbReference type="ARBA" id="ARBA00023295"/>
    </source>
</evidence>
<dbReference type="InterPro" id="IPR013320">
    <property type="entry name" value="ConA-like_dom_sf"/>
</dbReference>
<evidence type="ECO:0000256" key="1">
    <source>
        <dbReference type="ARBA" id="ARBA00000427"/>
    </source>
</evidence>
<name>A0A7W9GY94_9ACTN</name>
<comment type="similarity">
    <text evidence="3">Belongs to the glycosyl hydrolase 33 family.</text>
</comment>
<dbReference type="CDD" id="cd15482">
    <property type="entry name" value="Sialidase_non-viral"/>
    <property type="match status" value="1"/>
</dbReference>
<dbReference type="InterPro" id="IPR033803">
    <property type="entry name" value="CBD-like_Golvesin-Xly"/>
</dbReference>
<reference evidence="14 15" key="1">
    <citation type="submission" date="2020-08" db="EMBL/GenBank/DDBJ databases">
        <title>Sequencing the genomes of 1000 actinobacteria strains.</title>
        <authorList>
            <person name="Klenk H.-P."/>
        </authorList>
    </citation>
    <scope>NUCLEOTIDE SEQUENCE [LARGE SCALE GENOMIC DNA]</scope>
    <source>
        <strain evidence="14 15">DSM 102122</strain>
    </source>
</reference>
<dbReference type="InterPro" id="IPR011040">
    <property type="entry name" value="Sialidase"/>
</dbReference>
<dbReference type="SMART" id="SM00282">
    <property type="entry name" value="LamG"/>
    <property type="match status" value="1"/>
</dbReference>
<keyword evidence="9" id="KW-0119">Carbohydrate metabolism</keyword>
<evidence type="ECO:0000256" key="2">
    <source>
        <dbReference type="ARBA" id="ARBA00004316"/>
    </source>
</evidence>
<proteinExistence type="inferred from homology"/>
<feature type="domain" description="Fibronectin type-III" evidence="13">
    <location>
        <begin position="932"/>
        <end position="1030"/>
    </location>
</feature>
<dbReference type="InterPro" id="IPR026856">
    <property type="entry name" value="Sialidase_fam"/>
</dbReference>
<dbReference type="InterPro" id="IPR036116">
    <property type="entry name" value="FN3_sf"/>
</dbReference>
<dbReference type="PANTHER" id="PTHR10628:SF30">
    <property type="entry name" value="EXO-ALPHA-SIALIDASE"/>
    <property type="match status" value="1"/>
</dbReference>
<dbReference type="EC" id="3.2.1.18" evidence="4"/>
<dbReference type="GO" id="GO:0004308">
    <property type="term" value="F:exo-alpha-sialidase activity"/>
    <property type="evidence" value="ECO:0007669"/>
    <property type="project" value="UniProtKB-EC"/>
</dbReference>
<dbReference type="GO" id="GO:0005737">
    <property type="term" value="C:cytoplasm"/>
    <property type="evidence" value="ECO:0007669"/>
    <property type="project" value="TreeGrafter"/>
</dbReference>
<dbReference type="SUPFAM" id="SSF49899">
    <property type="entry name" value="Concanavalin A-like lectins/glucanases"/>
    <property type="match status" value="1"/>
</dbReference>
<dbReference type="GO" id="GO:0000272">
    <property type="term" value="P:polysaccharide catabolic process"/>
    <property type="evidence" value="ECO:0007669"/>
    <property type="project" value="UniProtKB-KW"/>
</dbReference>
<dbReference type="InterPro" id="IPR001791">
    <property type="entry name" value="Laminin_G"/>
</dbReference>
<keyword evidence="9" id="KW-0624">Polysaccharide degradation</keyword>
<keyword evidence="7" id="KW-0966">Cell projection</keyword>
<dbReference type="InterPro" id="IPR029058">
    <property type="entry name" value="AB_hydrolase_fold"/>
</dbReference>
<sequence length="1719" mass="180842">MRRRIWRAAATVLAAALTLTTVPPAAATPAATPAVTTAEPAADPVADTAPGEFDETVLWDSAEGPHESYHVQGLAVTPSDTTLAFTEGRHEVCDAGPRDIVLRRSTDGGDSWEPSRIVVPSVDGQSWGNPTPVVDGETGEVFLFFGLSILDPANTGCSGDYQEIYLSRSSDDGVTWSAPEELDELFAGNPYDWTLHGPGPGHGLQLQDGRLVMQVLHRREVVGHTTPERLYGVSAIYSDDHGATWHAGEPVPVDVNYPINESRIYERGDGALVVNGRSAAGGHRQRISSVSADGGETWSDPVLEPATGRYTAVDAGFLHYEGADGVGRLLHARPDSARREALTVSVSYDDGATYRYDTIVNPGPSYYSDLAVLSDGTLLLFYGRDGEILGSPARLVMARFDLAWLTDGRDTGSGDGPGITEHAFELGDAAGAVTRPPAGAPATRTVTPDAAGGNDALVGGAPSFADGAAILDGDDHLEIPATDAVRAAGDTFTATAWFRTGATASQAILWAYGWGSATPQWWLRAEPGSNRIQALVDTGLATATLTAPGAYADDAWHHVALTRGGGDLALYVDGVRVAQAASPTGDLAFSARDGIYVGQRPDGANRLVGGVDEVRLYGRALTADEVAALAASRDSAAAADAVVHLPLDETERARVPQPRPEPVADENARGGAALTYEATGPGDYLELPFRLPRDEGAFEVAVRYARGQDAGRIQMSIDGQLLPDGVLDPSLDSGAAYQTYQHGDVALDRGLHRIRFTLLEPGRLGGTTIAPDELTLIAAEHPSDETKRDVVVDDESVGAFRMTGTWGRATGQAGHPYYGVSYRSAAAGTGARSVSWQVDVPVTGEYHVLAWAVAHANRASDAPFTVHHADGATTARIDQRGQARVVGDSRPGVWVDLGAYRFEAGAAGRVELSDDADGFVIADAVLVTRDPVPGAVAGVAGSALSPSSARVSWTGTDGADGYDVERRVAGTELWELAGRVGAAATSLDVTGLAPSTSYEFRVYAFTEPDPGRPAFAGPASAPVTVTTSEAGDEEGDGTLALSVLSSRPDAVSGGDALVRVSVNDDGVPLDAVAVTVNDVDVSASFAPDPAGRSLTGLVTGLHDGANVLAARAGSEASRTAVRLTGHPIEGPVFSGPHQQPFRCETAQFTVPVIGGTLGAPLDEDCGIAERVDHFYRTTGDTFAPWPDGATEYPADLVTTTTSDGARVPFVVRMETGTVNRAVYQTTVLHDPLADPAPAPSEHARPPGWNGATVFTFGGGCTNGWYRQGRNTGGVVDPYLLGQGYGLMSSSLNVFGSNCSDLTAAETASMVKERFVERYGPVDHVIGFGCSGGSYQAYQIADNYPGLLDGIIVGCSFPDVGFATVNMITDAWLLDSYFTRRGSSWTEDERLAVTGFATDATAAAVAGGARRIDPRSYCAMVPAAQRYDPSANPDGVRCGVYDHAVNVYGRDPATGFARRPLDNVGVQYGLAALSSGAISADQFLDLNEHVGGFDDDANLVPERTTGDPAAIAAAYRTGRLTSGGGGLASVPIIDYRTYRDDNPNGELHLRYHSFSMRERLEKANGSSANLVGLVEDMRYTGFSTESPLLRHAVASMDTWLRNLAASPSPDVAAARPATLVEGCMTRDAEPVFVAETLTRDPSSTCETLYPTASFPREVAGESVAADVVKCRLRSPQRSDYAVEFSDAQWERLLGVFDGGVCDYSVPGAEQQPLAGTWLRF</sequence>
<gene>
    <name evidence="14" type="ORF">HD601_006523</name>
</gene>
<keyword evidence="8" id="KW-0326">Glycosidase</keyword>
<feature type="region of interest" description="Disordered" evidence="10">
    <location>
        <begin position="30"/>
        <end position="49"/>
    </location>
</feature>
<comment type="subcellular location">
    <subcellularLocation>
        <location evidence="2">Cell projection</location>
    </subcellularLocation>
</comment>
<dbReference type="SUPFAM" id="SSF49265">
    <property type="entry name" value="Fibronectin type III"/>
    <property type="match status" value="1"/>
</dbReference>
<dbReference type="InterPro" id="IPR013783">
    <property type="entry name" value="Ig-like_fold"/>
</dbReference>
<evidence type="ECO:0000313" key="14">
    <source>
        <dbReference type="EMBL" id="MBB5791948.1"/>
    </source>
</evidence>
<comment type="caution">
    <text evidence="14">The sequence shown here is derived from an EMBL/GenBank/DDBJ whole genome shotgun (WGS) entry which is preliminary data.</text>
</comment>
<dbReference type="EMBL" id="JACHMM010000001">
    <property type="protein sequence ID" value="MBB5791948.1"/>
    <property type="molecule type" value="Genomic_DNA"/>
</dbReference>
<dbReference type="Pfam" id="PF13088">
    <property type="entry name" value="BNR_2"/>
    <property type="match status" value="1"/>
</dbReference>
<dbReference type="Gene3D" id="2.120.10.10">
    <property type="match status" value="1"/>
</dbReference>
<evidence type="ECO:0000259" key="12">
    <source>
        <dbReference type="PROSITE" id="PS50025"/>
    </source>
</evidence>
<dbReference type="GO" id="GO:0016020">
    <property type="term" value="C:membrane"/>
    <property type="evidence" value="ECO:0007669"/>
    <property type="project" value="TreeGrafter"/>
</dbReference>
<feature type="chain" id="PRO_5030511213" description="exo-alpha-sialidase" evidence="11">
    <location>
        <begin position="28"/>
        <end position="1719"/>
    </location>
</feature>
<dbReference type="PROSITE" id="PS50853">
    <property type="entry name" value="FN3"/>
    <property type="match status" value="1"/>
</dbReference>
<dbReference type="SMART" id="SM00560">
    <property type="entry name" value="LamGL"/>
    <property type="match status" value="1"/>
</dbReference>
<feature type="signal peptide" evidence="11">
    <location>
        <begin position="1"/>
        <end position="27"/>
    </location>
</feature>
<dbReference type="SUPFAM" id="SSF49785">
    <property type="entry name" value="Galactose-binding domain-like"/>
    <property type="match status" value="1"/>
</dbReference>
<keyword evidence="8" id="KW-0378">Hydrolase</keyword>
<dbReference type="PROSITE" id="PS50025">
    <property type="entry name" value="LAM_G_DOMAIN"/>
    <property type="match status" value="1"/>
</dbReference>
<organism evidence="14 15">
    <name type="scientific">Jiangella mangrovi</name>
    <dbReference type="NCBI Taxonomy" id="1524084"/>
    <lineage>
        <taxon>Bacteria</taxon>
        <taxon>Bacillati</taxon>
        <taxon>Actinomycetota</taxon>
        <taxon>Actinomycetes</taxon>
        <taxon>Jiangellales</taxon>
        <taxon>Jiangellaceae</taxon>
        <taxon>Jiangella</taxon>
    </lineage>
</organism>
<dbReference type="Gene3D" id="2.60.120.200">
    <property type="match status" value="1"/>
</dbReference>
<evidence type="ECO:0000256" key="3">
    <source>
        <dbReference type="ARBA" id="ARBA00009348"/>
    </source>
</evidence>
<feature type="domain" description="Laminin G" evidence="12">
    <location>
        <begin position="466"/>
        <end position="639"/>
    </location>
</feature>
<keyword evidence="15" id="KW-1185">Reference proteome</keyword>
<protein>
    <recommendedName>
        <fullName evidence="4">exo-alpha-sialidase</fullName>
        <ecNumber evidence="4">3.2.1.18</ecNumber>
    </recommendedName>
</protein>
<evidence type="ECO:0000256" key="9">
    <source>
        <dbReference type="ARBA" id="ARBA00023326"/>
    </source>
</evidence>
<dbReference type="Pfam" id="PF00041">
    <property type="entry name" value="fn3"/>
    <property type="match status" value="1"/>
</dbReference>
<dbReference type="InterPro" id="IPR045556">
    <property type="entry name" value="DUF6351"/>
</dbReference>
<dbReference type="GO" id="GO:0042995">
    <property type="term" value="C:cell projection"/>
    <property type="evidence" value="ECO:0007669"/>
    <property type="project" value="UniProtKB-SubCell"/>
</dbReference>
<evidence type="ECO:0000256" key="6">
    <source>
        <dbReference type="ARBA" id="ARBA00023157"/>
    </source>
</evidence>
<evidence type="ECO:0000256" key="11">
    <source>
        <dbReference type="SAM" id="SignalP"/>
    </source>
</evidence>
<dbReference type="GO" id="GO:0009313">
    <property type="term" value="P:oligosaccharide catabolic process"/>
    <property type="evidence" value="ECO:0007669"/>
    <property type="project" value="TreeGrafter"/>
</dbReference>
<dbReference type="SUPFAM" id="SSF53474">
    <property type="entry name" value="alpha/beta-Hydrolases"/>
    <property type="match status" value="2"/>
</dbReference>
<evidence type="ECO:0000256" key="10">
    <source>
        <dbReference type="SAM" id="MobiDB-lite"/>
    </source>
</evidence>
<dbReference type="InterPro" id="IPR036278">
    <property type="entry name" value="Sialidase_sf"/>
</dbReference>
<dbReference type="CDD" id="cd00110">
    <property type="entry name" value="LamG"/>
    <property type="match status" value="1"/>
</dbReference>
<dbReference type="SMART" id="SM00060">
    <property type="entry name" value="FN3"/>
    <property type="match status" value="1"/>
</dbReference>
<dbReference type="Pfam" id="PF13385">
    <property type="entry name" value="Laminin_G_3"/>
    <property type="match status" value="1"/>
</dbReference>
<dbReference type="Pfam" id="PF19878">
    <property type="entry name" value="DUF6351"/>
    <property type="match status" value="1"/>
</dbReference>
<dbReference type="Gene3D" id="2.60.40.10">
    <property type="entry name" value="Immunoglobulins"/>
    <property type="match status" value="1"/>
</dbReference>
<evidence type="ECO:0000256" key="5">
    <source>
        <dbReference type="ARBA" id="ARBA00022729"/>
    </source>
</evidence>